<organism evidence="2 3">
    <name type="scientific">Serratia nematodiphila</name>
    <dbReference type="NCBI Taxonomy" id="458197"/>
    <lineage>
        <taxon>Bacteria</taxon>
        <taxon>Pseudomonadati</taxon>
        <taxon>Pseudomonadota</taxon>
        <taxon>Gammaproteobacteria</taxon>
        <taxon>Enterobacterales</taxon>
        <taxon>Yersiniaceae</taxon>
        <taxon>Serratia</taxon>
    </lineage>
</organism>
<keyword evidence="1" id="KW-1133">Transmembrane helix</keyword>
<comment type="caution">
    <text evidence="2">The sequence shown here is derived from an EMBL/GenBank/DDBJ whole genome shotgun (WGS) entry which is preliminary data.</text>
</comment>
<feature type="transmembrane region" description="Helical" evidence="1">
    <location>
        <begin position="7"/>
        <end position="31"/>
    </location>
</feature>
<evidence type="ECO:0008006" key="4">
    <source>
        <dbReference type="Google" id="ProtNLM"/>
    </source>
</evidence>
<evidence type="ECO:0000313" key="2">
    <source>
        <dbReference type="EMBL" id="SCY43354.1"/>
    </source>
</evidence>
<feature type="transmembrane region" description="Helical" evidence="1">
    <location>
        <begin position="43"/>
        <end position="64"/>
    </location>
</feature>
<evidence type="ECO:0000256" key="1">
    <source>
        <dbReference type="SAM" id="Phobius"/>
    </source>
</evidence>
<dbReference type="EMBL" id="FMUT01000004">
    <property type="protein sequence ID" value="SCY43354.1"/>
    <property type="molecule type" value="Genomic_DNA"/>
</dbReference>
<gene>
    <name evidence="2" type="ORF">SAMN02927935_01445</name>
</gene>
<accession>A0A1G5FVY3</accession>
<keyword evidence="3" id="KW-1185">Reference proteome</keyword>
<keyword evidence="1" id="KW-0472">Membrane</keyword>
<protein>
    <recommendedName>
        <fullName evidence="4">DUF2798 domain-containing protein</fullName>
    </recommendedName>
</protein>
<dbReference type="RefSeq" id="WP_033632752.1">
    <property type="nucleotide sequence ID" value="NZ_CBCSIN010000002.1"/>
</dbReference>
<dbReference type="Proteomes" id="UP000183031">
    <property type="component" value="Unassembled WGS sequence"/>
</dbReference>
<proteinExistence type="predicted"/>
<name>A0A1G5FVY3_9GAMM</name>
<keyword evidence="1" id="KW-0812">Transmembrane</keyword>
<evidence type="ECO:0000313" key="3">
    <source>
        <dbReference type="Proteomes" id="UP000183031"/>
    </source>
</evidence>
<reference evidence="2 3" key="1">
    <citation type="submission" date="2016-10" db="EMBL/GenBank/DDBJ databases">
        <authorList>
            <person name="Varghese N."/>
            <person name="Submissions S."/>
        </authorList>
    </citation>
    <scope>NUCLEOTIDE SEQUENCE [LARGE SCALE GENOMIC DNA]</scope>
    <source>
        <strain evidence="2 3">CGMCC 1.6853</strain>
    </source>
</reference>
<sequence>MKIKFQLSDLFISGIALLIMSTILNTLGFSWELFVLPPGVDSFVIIPFTLFGSWKLAECLYTPIRWLFNESRKPQIENNSPKNNAKSR</sequence>